<comment type="caution">
    <text evidence="2">The sequence shown here is derived from an EMBL/GenBank/DDBJ whole genome shotgun (WGS) entry which is preliminary data.</text>
</comment>
<evidence type="ECO:0000259" key="1">
    <source>
        <dbReference type="Pfam" id="PF17956"/>
    </source>
</evidence>
<dbReference type="InterPro" id="IPR041619">
    <property type="entry name" value="NAPRTase_C"/>
</dbReference>
<dbReference type="Pfam" id="PF17956">
    <property type="entry name" value="NAPRTase_C"/>
    <property type="match status" value="1"/>
</dbReference>
<dbReference type="Gene3D" id="3.20.140.10">
    <property type="entry name" value="nicotinate phosphoribosyltransferase"/>
    <property type="match status" value="1"/>
</dbReference>
<organism evidence="2 3">
    <name type="scientific">Citricoccus parietis</name>
    <dbReference type="NCBI Taxonomy" id="592307"/>
    <lineage>
        <taxon>Bacteria</taxon>
        <taxon>Bacillati</taxon>
        <taxon>Actinomycetota</taxon>
        <taxon>Actinomycetes</taxon>
        <taxon>Micrococcales</taxon>
        <taxon>Micrococcaceae</taxon>
        <taxon>Citricoccus</taxon>
    </lineage>
</organism>
<keyword evidence="3" id="KW-1185">Reference proteome</keyword>
<dbReference type="InterPro" id="IPR036068">
    <property type="entry name" value="Nicotinate_pribotase-like_C"/>
</dbReference>
<accession>A0ABV5G892</accession>
<reference evidence="2 3" key="1">
    <citation type="submission" date="2024-09" db="EMBL/GenBank/DDBJ databases">
        <authorList>
            <person name="Sun Q."/>
            <person name="Mori K."/>
        </authorList>
    </citation>
    <scope>NUCLEOTIDE SEQUENCE [LARGE SCALE GENOMIC DNA]</scope>
    <source>
        <strain evidence="2 3">CCM 7609</strain>
    </source>
</reference>
<dbReference type="Proteomes" id="UP001589575">
    <property type="component" value="Unassembled WGS sequence"/>
</dbReference>
<evidence type="ECO:0000313" key="2">
    <source>
        <dbReference type="EMBL" id="MFB9075176.1"/>
    </source>
</evidence>
<name>A0ABV5G892_9MICC</name>
<sequence>MVGADIVAFDEEINFPKMIHPFDPLQQLQLHPYQFKPILHMVMENGKVLTGIHDLLTSAKYCQEQLAKLPDEYKRFENPHIYKVGISEALHQKELRSNQVLKTKRFLFLLIDD</sequence>
<dbReference type="EMBL" id="JBHMFI010000019">
    <property type="protein sequence ID" value="MFB9075176.1"/>
    <property type="molecule type" value="Genomic_DNA"/>
</dbReference>
<evidence type="ECO:0000313" key="3">
    <source>
        <dbReference type="Proteomes" id="UP001589575"/>
    </source>
</evidence>
<dbReference type="SUPFAM" id="SSF51690">
    <property type="entry name" value="Nicotinate/Quinolinate PRTase C-terminal domain-like"/>
    <property type="match status" value="1"/>
</dbReference>
<gene>
    <name evidence="2" type="ORF">ACFFX0_29970</name>
</gene>
<protein>
    <recommendedName>
        <fullName evidence="1">Nicotinate phosphoribosyltransferase C-terminal domain-containing protein</fullName>
    </recommendedName>
</protein>
<proteinExistence type="predicted"/>
<feature type="domain" description="Nicotinate phosphoribosyltransferase C-terminal" evidence="1">
    <location>
        <begin position="4"/>
        <end position="92"/>
    </location>
</feature>